<name>A0ABQ8KQH7_9APHY</name>
<organism evidence="2 3">
    <name type="scientific">Rhodofomes roseus</name>
    <dbReference type="NCBI Taxonomy" id="34475"/>
    <lineage>
        <taxon>Eukaryota</taxon>
        <taxon>Fungi</taxon>
        <taxon>Dikarya</taxon>
        <taxon>Basidiomycota</taxon>
        <taxon>Agaricomycotina</taxon>
        <taxon>Agaricomycetes</taxon>
        <taxon>Polyporales</taxon>
        <taxon>Rhodofomes</taxon>
    </lineage>
</organism>
<gene>
    <name evidence="2" type="ORF">C8Q71DRAFT_721327</name>
</gene>
<dbReference type="EMBL" id="JADCUA010000004">
    <property type="protein sequence ID" value="KAH9840877.1"/>
    <property type="molecule type" value="Genomic_DNA"/>
</dbReference>
<dbReference type="GeneID" id="72002166"/>
<dbReference type="Proteomes" id="UP000814176">
    <property type="component" value="Unassembled WGS sequence"/>
</dbReference>
<feature type="transmembrane region" description="Helical" evidence="1">
    <location>
        <begin position="195"/>
        <end position="223"/>
    </location>
</feature>
<reference evidence="2 3" key="1">
    <citation type="journal article" date="2021" name="Environ. Microbiol.">
        <title>Gene family expansions and transcriptome signatures uncover fungal adaptations to wood decay.</title>
        <authorList>
            <person name="Hage H."/>
            <person name="Miyauchi S."/>
            <person name="Viragh M."/>
            <person name="Drula E."/>
            <person name="Min B."/>
            <person name="Chaduli D."/>
            <person name="Navarro D."/>
            <person name="Favel A."/>
            <person name="Norest M."/>
            <person name="Lesage-Meessen L."/>
            <person name="Balint B."/>
            <person name="Merenyi Z."/>
            <person name="de Eugenio L."/>
            <person name="Morin E."/>
            <person name="Martinez A.T."/>
            <person name="Baldrian P."/>
            <person name="Stursova M."/>
            <person name="Martinez M.J."/>
            <person name="Novotny C."/>
            <person name="Magnuson J.K."/>
            <person name="Spatafora J.W."/>
            <person name="Maurice S."/>
            <person name="Pangilinan J."/>
            <person name="Andreopoulos W."/>
            <person name="LaButti K."/>
            <person name="Hundley H."/>
            <person name="Na H."/>
            <person name="Kuo A."/>
            <person name="Barry K."/>
            <person name="Lipzen A."/>
            <person name="Henrissat B."/>
            <person name="Riley R."/>
            <person name="Ahrendt S."/>
            <person name="Nagy L.G."/>
            <person name="Grigoriev I.V."/>
            <person name="Martin F."/>
            <person name="Rosso M.N."/>
        </authorList>
    </citation>
    <scope>NUCLEOTIDE SEQUENCE [LARGE SCALE GENOMIC DNA]</scope>
    <source>
        <strain evidence="2 3">CIRM-BRFM 1785</strain>
    </source>
</reference>
<evidence type="ECO:0000313" key="3">
    <source>
        <dbReference type="Proteomes" id="UP000814176"/>
    </source>
</evidence>
<feature type="transmembrane region" description="Helical" evidence="1">
    <location>
        <begin position="12"/>
        <end position="38"/>
    </location>
</feature>
<keyword evidence="3" id="KW-1185">Reference proteome</keyword>
<keyword evidence="1" id="KW-0812">Transmembrane</keyword>
<feature type="transmembrane region" description="Helical" evidence="1">
    <location>
        <begin position="104"/>
        <end position="124"/>
    </location>
</feature>
<accession>A0ABQ8KQH7</accession>
<keyword evidence="1" id="KW-0472">Membrane</keyword>
<protein>
    <submittedName>
        <fullName evidence="2">Uncharacterized protein</fullName>
    </submittedName>
</protein>
<evidence type="ECO:0000256" key="1">
    <source>
        <dbReference type="SAM" id="Phobius"/>
    </source>
</evidence>
<proteinExistence type="predicted"/>
<evidence type="ECO:0000313" key="2">
    <source>
        <dbReference type="EMBL" id="KAH9840877.1"/>
    </source>
</evidence>
<comment type="caution">
    <text evidence="2">The sequence shown here is derived from an EMBL/GenBank/DDBJ whole genome shotgun (WGS) entry which is preliminary data.</text>
</comment>
<keyword evidence="1" id="KW-1133">Transmembrane helix</keyword>
<sequence length="227" mass="25510">MSLSPNQAFSNAYGMSAVGMLISWMCFGGTTAQVSYYFQNYPKDKMRVKLFVLLLFALDIVKEANTCNALWYRVVTHRGDVFIAEIWTSRFYIWNFWILSRRTWLRIALTAIALLVSGGTWVVGTRSSDLLPSLLCTRRPLSPAIGHGIGGKRIHQFVAGLHSSWREEWIPDVASTNSTDNLIGRLITFVVNRGILLFILQLLEVVLVGLLVVTFTACIKVLVIHSV</sequence>
<dbReference type="RefSeq" id="XP_047782343.1">
    <property type="nucleotide sequence ID" value="XM_047921434.1"/>
</dbReference>